<dbReference type="Proteomes" id="UP000199529">
    <property type="component" value="Unassembled WGS sequence"/>
</dbReference>
<dbReference type="InterPro" id="IPR014284">
    <property type="entry name" value="RNA_pol_sigma-70_dom"/>
</dbReference>
<dbReference type="Pfam" id="PF04542">
    <property type="entry name" value="Sigma70_r2"/>
    <property type="match status" value="1"/>
</dbReference>
<dbReference type="Gene3D" id="1.10.10.10">
    <property type="entry name" value="Winged helix-like DNA-binding domain superfamily/Winged helix DNA-binding domain"/>
    <property type="match status" value="1"/>
</dbReference>
<dbReference type="NCBIfam" id="TIGR02937">
    <property type="entry name" value="sigma70-ECF"/>
    <property type="match status" value="1"/>
</dbReference>
<evidence type="ECO:0000256" key="4">
    <source>
        <dbReference type="ARBA" id="ARBA00023125"/>
    </source>
</evidence>
<dbReference type="InterPro" id="IPR013249">
    <property type="entry name" value="RNA_pol_sigma70_r4_t2"/>
</dbReference>
<evidence type="ECO:0000256" key="3">
    <source>
        <dbReference type="ARBA" id="ARBA00023082"/>
    </source>
</evidence>
<evidence type="ECO:0000259" key="7">
    <source>
        <dbReference type="Pfam" id="PF08281"/>
    </source>
</evidence>
<dbReference type="Gene3D" id="1.10.1740.10">
    <property type="match status" value="1"/>
</dbReference>
<sequence>MGMRDDVAGGLQPDDRVLLVRLRAGDDLAYGDLYRRHAPAVRRFALSMPRPGIDVDDVVAEVFLRTLRAVRGGCGPRDAIRTYLFTVVRRVLGEWAAARRDEPMNADELGEHAPRQRDHQFVQAEGELLARAFNRLPARWREVLWRTEVEGHRPASLADQLGLTPNATAVLAHRARRGLREAYEEAAEVPGRRAAGCSRRG</sequence>
<dbReference type="AlphaFoldDB" id="A0A1H2S441"/>
<dbReference type="SUPFAM" id="SSF88659">
    <property type="entry name" value="Sigma3 and sigma4 domains of RNA polymerase sigma factors"/>
    <property type="match status" value="1"/>
</dbReference>
<dbReference type="PANTHER" id="PTHR43133:SF8">
    <property type="entry name" value="RNA POLYMERASE SIGMA FACTOR HI_1459-RELATED"/>
    <property type="match status" value="1"/>
</dbReference>
<comment type="similarity">
    <text evidence="1">Belongs to the sigma-70 factor family. ECF subfamily.</text>
</comment>
<reference evidence="9" key="1">
    <citation type="submission" date="2016-10" db="EMBL/GenBank/DDBJ databases">
        <authorList>
            <person name="Varghese N."/>
            <person name="Submissions S."/>
        </authorList>
    </citation>
    <scope>NUCLEOTIDE SEQUENCE [LARGE SCALE GENOMIC DNA]</scope>
    <source>
        <strain evidence="9">CGMCC 4.3530</strain>
    </source>
</reference>
<protein>
    <submittedName>
        <fullName evidence="8">RNA polymerase sigma factor, sigma-70 family</fullName>
    </submittedName>
</protein>
<dbReference type="STRING" id="418495.SAMN05216215_1002101"/>
<name>A0A1H2S441_9PSEU</name>
<dbReference type="InterPro" id="IPR036388">
    <property type="entry name" value="WH-like_DNA-bd_sf"/>
</dbReference>
<dbReference type="Pfam" id="PF08281">
    <property type="entry name" value="Sigma70_r4_2"/>
    <property type="match status" value="1"/>
</dbReference>
<keyword evidence="2" id="KW-0805">Transcription regulation</keyword>
<evidence type="ECO:0000259" key="6">
    <source>
        <dbReference type="Pfam" id="PF04542"/>
    </source>
</evidence>
<evidence type="ECO:0000256" key="5">
    <source>
        <dbReference type="ARBA" id="ARBA00023163"/>
    </source>
</evidence>
<dbReference type="InterPro" id="IPR013324">
    <property type="entry name" value="RNA_pol_sigma_r3/r4-like"/>
</dbReference>
<dbReference type="PANTHER" id="PTHR43133">
    <property type="entry name" value="RNA POLYMERASE ECF-TYPE SIGMA FACTO"/>
    <property type="match status" value="1"/>
</dbReference>
<organism evidence="8 9">
    <name type="scientific">Saccharopolyspora shandongensis</name>
    <dbReference type="NCBI Taxonomy" id="418495"/>
    <lineage>
        <taxon>Bacteria</taxon>
        <taxon>Bacillati</taxon>
        <taxon>Actinomycetota</taxon>
        <taxon>Actinomycetes</taxon>
        <taxon>Pseudonocardiales</taxon>
        <taxon>Pseudonocardiaceae</taxon>
        <taxon>Saccharopolyspora</taxon>
    </lineage>
</organism>
<dbReference type="GO" id="GO:0016987">
    <property type="term" value="F:sigma factor activity"/>
    <property type="evidence" value="ECO:0007669"/>
    <property type="project" value="UniProtKB-KW"/>
</dbReference>
<evidence type="ECO:0000313" key="9">
    <source>
        <dbReference type="Proteomes" id="UP000199529"/>
    </source>
</evidence>
<dbReference type="GO" id="GO:0006352">
    <property type="term" value="P:DNA-templated transcription initiation"/>
    <property type="evidence" value="ECO:0007669"/>
    <property type="project" value="InterPro"/>
</dbReference>
<dbReference type="GO" id="GO:0003677">
    <property type="term" value="F:DNA binding"/>
    <property type="evidence" value="ECO:0007669"/>
    <property type="project" value="UniProtKB-KW"/>
</dbReference>
<feature type="domain" description="RNA polymerase sigma factor 70 region 4 type 2" evidence="7">
    <location>
        <begin position="128"/>
        <end position="177"/>
    </location>
</feature>
<keyword evidence="3" id="KW-0731">Sigma factor</keyword>
<feature type="domain" description="RNA polymerase sigma-70 region 2" evidence="6">
    <location>
        <begin position="33"/>
        <end position="92"/>
    </location>
</feature>
<dbReference type="InterPro" id="IPR007627">
    <property type="entry name" value="RNA_pol_sigma70_r2"/>
</dbReference>
<keyword evidence="9" id="KW-1185">Reference proteome</keyword>
<dbReference type="EMBL" id="FNOK01000002">
    <property type="protein sequence ID" value="SDW26502.1"/>
    <property type="molecule type" value="Genomic_DNA"/>
</dbReference>
<gene>
    <name evidence="8" type="ORF">SAMN05216215_1002101</name>
</gene>
<proteinExistence type="inferred from homology"/>
<evidence type="ECO:0000256" key="1">
    <source>
        <dbReference type="ARBA" id="ARBA00010641"/>
    </source>
</evidence>
<dbReference type="SUPFAM" id="SSF88946">
    <property type="entry name" value="Sigma2 domain of RNA polymerase sigma factors"/>
    <property type="match status" value="1"/>
</dbReference>
<evidence type="ECO:0000256" key="2">
    <source>
        <dbReference type="ARBA" id="ARBA00023015"/>
    </source>
</evidence>
<keyword evidence="5" id="KW-0804">Transcription</keyword>
<accession>A0A1H2S441</accession>
<evidence type="ECO:0000313" key="8">
    <source>
        <dbReference type="EMBL" id="SDW26502.1"/>
    </source>
</evidence>
<dbReference type="InterPro" id="IPR039425">
    <property type="entry name" value="RNA_pol_sigma-70-like"/>
</dbReference>
<dbReference type="InterPro" id="IPR013325">
    <property type="entry name" value="RNA_pol_sigma_r2"/>
</dbReference>
<keyword evidence="4" id="KW-0238">DNA-binding</keyword>